<dbReference type="SUPFAM" id="SSF55874">
    <property type="entry name" value="ATPase domain of HSP90 chaperone/DNA topoisomerase II/histidine kinase"/>
    <property type="match status" value="1"/>
</dbReference>
<dbReference type="EC" id="2.7.13.3" evidence="15"/>
<evidence type="ECO:0000256" key="8">
    <source>
        <dbReference type="ARBA" id="ARBA00022777"/>
    </source>
</evidence>
<evidence type="ECO:0000256" key="6">
    <source>
        <dbReference type="ARBA" id="ARBA00022737"/>
    </source>
</evidence>
<evidence type="ECO:0000256" key="2">
    <source>
        <dbReference type="ARBA" id="ARBA00022475"/>
    </source>
</evidence>
<keyword evidence="16" id="KW-1185">Reference proteome</keyword>
<keyword evidence="6" id="KW-0677">Repeat</keyword>
<accession>A0A5B9WFP5</accession>
<dbReference type="InterPro" id="IPR011712">
    <property type="entry name" value="Sig_transdc_His_kin_sub3_dim/P"/>
</dbReference>
<dbReference type="Gene3D" id="3.30.450.20">
    <property type="entry name" value="PAS domain"/>
    <property type="match status" value="3"/>
</dbReference>
<dbReference type="GO" id="GO:0000166">
    <property type="term" value="F:nucleotide binding"/>
    <property type="evidence" value="ECO:0007669"/>
    <property type="project" value="UniProtKB-KW"/>
</dbReference>
<evidence type="ECO:0000256" key="9">
    <source>
        <dbReference type="ARBA" id="ARBA00022989"/>
    </source>
</evidence>
<dbReference type="Gene3D" id="1.20.5.1930">
    <property type="match status" value="1"/>
</dbReference>
<evidence type="ECO:0000256" key="10">
    <source>
        <dbReference type="ARBA" id="ARBA00023012"/>
    </source>
</evidence>
<keyword evidence="2" id="KW-1003">Cell membrane</keyword>
<dbReference type="Pfam" id="PF02518">
    <property type="entry name" value="HATPase_c"/>
    <property type="match status" value="1"/>
</dbReference>
<dbReference type="SMART" id="SM00086">
    <property type="entry name" value="PAC"/>
    <property type="match status" value="2"/>
</dbReference>
<dbReference type="KEGG" id="agv:OJF2_73260"/>
<keyword evidence="9" id="KW-1133">Transmembrane helix</keyword>
<dbReference type="InterPro" id="IPR036890">
    <property type="entry name" value="HATPase_C_sf"/>
</dbReference>
<dbReference type="Proteomes" id="UP000324233">
    <property type="component" value="Chromosome"/>
</dbReference>
<feature type="domain" description="PAC" evidence="14">
    <location>
        <begin position="371"/>
        <end position="421"/>
    </location>
</feature>
<dbReference type="InterPro" id="IPR050482">
    <property type="entry name" value="Sensor_HK_TwoCompSys"/>
</dbReference>
<dbReference type="InterPro" id="IPR000700">
    <property type="entry name" value="PAS-assoc_C"/>
</dbReference>
<comment type="subcellular location">
    <subcellularLocation>
        <location evidence="1">Cell inner membrane</location>
        <topology evidence="1">Multi-pass membrane protein</topology>
    </subcellularLocation>
</comment>
<dbReference type="CDD" id="cd00130">
    <property type="entry name" value="PAS"/>
    <property type="match status" value="3"/>
</dbReference>
<gene>
    <name evidence="15" type="primary">nreB_4</name>
    <name evidence="15" type="ORF">OJF2_73260</name>
</gene>
<keyword evidence="8 15" id="KW-0418">Kinase</keyword>
<feature type="domain" description="PAS" evidence="13">
    <location>
        <begin position="167"/>
        <end position="240"/>
    </location>
</feature>
<organism evidence="15 16">
    <name type="scientific">Aquisphaera giovannonii</name>
    <dbReference type="NCBI Taxonomy" id="406548"/>
    <lineage>
        <taxon>Bacteria</taxon>
        <taxon>Pseudomonadati</taxon>
        <taxon>Planctomycetota</taxon>
        <taxon>Planctomycetia</taxon>
        <taxon>Isosphaerales</taxon>
        <taxon>Isosphaeraceae</taxon>
        <taxon>Aquisphaera</taxon>
    </lineage>
</organism>
<dbReference type="PANTHER" id="PTHR24421:SF58">
    <property type="entry name" value="SIGNAL TRANSDUCTION HISTIDINE-PROTEIN KINASE_PHOSPHATASE UHPB"/>
    <property type="match status" value="1"/>
</dbReference>
<evidence type="ECO:0000256" key="12">
    <source>
        <dbReference type="SAM" id="Coils"/>
    </source>
</evidence>
<dbReference type="EMBL" id="CP042997">
    <property type="protein sequence ID" value="QEH38720.1"/>
    <property type="molecule type" value="Genomic_DNA"/>
</dbReference>
<proteinExistence type="predicted"/>
<keyword evidence="7" id="KW-0547">Nucleotide-binding</keyword>
<evidence type="ECO:0000256" key="5">
    <source>
        <dbReference type="ARBA" id="ARBA00022692"/>
    </source>
</evidence>
<dbReference type="AlphaFoldDB" id="A0A5B9WFP5"/>
<dbReference type="GO" id="GO:0046983">
    <property type="term" value="F:protein dimerization activity"/>
    <property type="evidence" value="ECO:0007669"/>
    <property type="project" value="InterPro"/>
</dbReference>
<keyword evidence="10" id="KW-0902">Two-component regulatory system</keyword>
<evidence type="ECO:0000256" key="7">
    <source>
        <dbReference type="ARBA" id="ARBA00022741"/>
    </source>
</evidence>
<dbReference type="Pfam" id="PF08447">
    <property type="entry name" value="PAS_3"/>
    <property type="match status" value="2"/>
</dbReference>
<dbReference type="PANTHER" id="PTHR24421">
    <property type="entry name" value="NITRATE/NITRITE SENSOR PROTEIN NARX-RELATED"/>
    <property type="match status" value="1"/>
</dbReference>
<dbReference type="CDD" id="cd16917">
    <property type="entry name" value="HATPase_UhpB-NarQ-NarX-like"/>
    <property type="match status" value="1"/>
</dbReference>
<feature type="domain" description="PAC" evidence="14">
    <location>
        <begin position="243"/>
        <end position="295"/>
    </location>
</feature>
<evidence type="ECO:0000256" key="3">
    <source>
        <dbReference type="ARBA" id="ARBA00022519"/>
    </source>
</evidence>
<evidence type="ECO:0000313" key="15">
    <source>
        <dbReference type="EMBL" id="QEH38720.1"/>
    </source>
</evidence>
<dbReference type="InterPro" id="IPR013655">
    <property type="entry name" value="PAS_fold_3"/>
</dbReference>
<dbReference type="SUPFAM" id="SSF55785">
    <property type="entry name" value="PYP-like sensor domain (PAS domain)"/>
    <property type="match status" value="3"/>
</dbReference>
<evidence type="ECO:0000256" key="4">
    <source>
        <dbReference type="ARBA" id="ARBA00022679"/>
    </source>
</evidence>
<dbReference type="Gene3D" id="2.10.70.100">
    <property type="match status" value="2"/>
</dbReference>
<feature type="domain" description="PAS" evidence="13">
    <location>
        <begin position="296"/>
        <end position="369"/>
    </location>
</feature>
<dbReference type="NCBIfam" id="TIGR00229">
    <property type="entry name" value="sensory_box"/>
    <property type="match status" value="3"/>
</dbReference>
<dbReference type="SMART" id="SM00387">
    <property type="entry name" value="HATPase_c"/>
    <property type="match status" value="1"/>
</dbReference>
<dbReference type="Pfam" id="PF07730">
    <property type="entry name" value="HisKA_3"/>
    <property type="match status" value="1"/>
</dbReference>
<dbReference type="SMART" id="SM00091">
    <property type="entry name" value="PAS"/>
    <property type="match status" value="3"/>
</dbReference>
<dbReference type="InterPro" id="IPR035965">
    <property type="entry name" value="PAS-like_dom_sf"/>
</dbReference>
<keyword evidence="11" id="KW-0472">Membrane</keyword>
<keyword evidence="5" id="KW-0812">Transmembrane</keyword>
<dbReference type="GO" id="GO:0000155">
    <property type="term" value="F:phosphorelay sensor kinase activity"/>
    <property type="evidence" value="ECO:0007669"/>
    <property type="project" value="InterPro"/>
</dbReference>
<evidence type="ECO:0000259" key="14">
    <source>
        <dbReference type="PROSITE" id="PS50113"/>
    </source>
</evidence>
<dbReference type="RefSeq" id="WP_168222243.1">
    <property type="nucleotide sequence ID" value="NZ_CP042997.1"/>
</dbReference>
<feature type="coiled-coil region" evidence="12">
    <location>
        <begin position="409"/>
        <end position="472"/>
    </location>
</feature>
<feature type="domain" description="PAC" evidence="14">
    <location>
        <begin position="114"/>
        <end position="166"/>
    </location>
</feature>
<dbReference type="InterPro" id="IPR003594">
    <property type="entry name" value="HATPase_dom"/>
</dbReference>
<evidence type="ECO:0000256" key="1">
    <source>
        <dbReference type="ARBA" id="ARBA00004429"/>
    </source>
</evidence>
<evidence type="ECO:0000256" key="11">
    <source>
        <dbReference type="ARBA" id="ARBA00023136"/>
    </source>
</evidence>
<sequence>MPEPAGREPDHVAELRAARRAALNVMEDAVAARDALRDGEERLRLAIAVGGLATWDWDVRTGRVVWNDLHFTMQGYMPGKVVPSYEAWLARVHPDDRHAAQAALIAARDAGAPYRHEFRSLHPDGAVRWISARGSFLFDEGGAPVRMIGVAQDVTPQREAEEARRASERQLRLALAAARMGIWIWDVEAGIHTRDASLNRLLGLEPVETRHPFADFLGRVVHPEDRGRVEAAFHESIAHGQPLNIEFRIVRPDGAVRWLRDRGDVLGEGGPSSRFMTGACVDVTDLKGAEAAIRASEERLRLILASAIDFAVFTLAPDRLVTSWSPGAGAIFGYSEAEILGRSADILFTPEDREDAAPEGEARTALRDGRAADERWHIRKDDTRFFASGVLTPMGEGGSLGFVKVLRDLTERKQMEDALREARDRLEEKIAGRTAELEAANAALRETMAARAELLRRNATTQEDERRRISRELHDRLGQELTALIFSLKALGQAVPEGAPGRIRLVEAEAIVNRIGREAHDLAVELRPTALDDIGLGPALADYVSRWSARTGVAADFQSHGLDSRRLPTDIETAVYRVVQEALNNVAKHAHARRASVILERNQGELTAIVEDDGRGFDPSRIARAGPEARPSALGLLGMRERAALLGGSFLVESAYREGEATGTVVRIRIPLSPPEEEGHE</sequence>
<dbReference type="InterPro" id="IPR000014">
    <property type="entry name" value="PAS"/>
</dbReference>
<dbReference type="FunFam" id="2.10.70.100:FF:000001">
    <property type="entry name" value="Sensory transduction histidine kinase"/>
    <property type="match status" value="1"/>
</dbReference>
<dbReference type="Pfam" id="PF13426">
    <property type="entry name" value="PAS_9"/>
    <property type="match status" value="1"/>
</dbReference>
<dbReference type="GO" id="GO:0005886">
    <property type="term" value="C:plasma membrane"/>
    <property type="evidence" value="ECO:0007669"/>
    <property type="project" value="UniProtKB-SubCell"/>
</dbReference>
<dbReference type="Gene3D" id="3.30.565.10">
    <property type="entry name" value="Histidine kinase-like ATPase, C-terminal domain"/>
    <property type="match status" value="1"/>
</dbReference>
<evidence type="ECO:0000259" key="13">
    <source>
        <dbReference type="PROSITE" id="PS50112"/>
    </source>
</evidence>
<reference evidence="15 16" key="1">
    <citation type="submission" date="2019-08" db="EMBL/GenBank/DDBJ databases">
        <title>Deep-cultivation of Planctomycetes and their phenomic and genomic characterization uncovers novel biology.</title>
        <authorList>
            <person name="Wiegand S."/>
            <person name="Jogler M."/>
            <person name="Boedeker C."/>
            <person name="Pinto D."/>
            <person name="Vollmers J."/>
            <person name="Rivas-Marin E."/>
            <person name="Kohn T."/>
            <person name="Peeters S.H."/>
            <person name="Heuer A."/>
            <person name="Rast P."/>
            <person name="Oberbeckmann S."/>
            <person name="Bunk B."/>
            <person name="Jeske O."/>
            <person name="Meyerdierks A."/>
            <person name="Storesund J.E."/>
            <person name="Kallscheuer N."/>
            <person name="Luecker S."/>
            <person name="Lage O.M."/>
            <person name="Pohl T."/>
            <person name="Merkel B.J."/>
            <person name="Hornburger P."/>
            <person name="Mueller R.-W."/>
            <person name="Bruemmer F."/>
            <person name="Labrenz M."/>
            <person name="Spormann A.M."/>
            <person name="Op den Camp H."/>
            <person name="Overmann J."/>
            <person name="Amann R."/>
            <person name="Jetten M.S.M."/>
            <person name="Mascher T."/>
            <person name="Medema M.H."/>
            <person name="Devos D.P."/>
            <person name="Kaster A.-K."/>
            <person name="Ovreas L."/>
            <person name="Rohde M."/>
            <person name="Galperin M.Y."/>
            <person name="Jogler C."/>
        </authorList>
    </citation>
    <scope>NUCLEOTIDE SEQUENCE [LARGE SCALE GENOMIC DNA]</scope>
    <source>
        <strain evidence="15 16">OJF2</strain>
    </source>
</reference>
<keyword evidence="12" id="KW-0175">Coiled coil</keyword>
<evidence type="ECO:0000313" key="16">
    <source>
        <dbReference type="Proteomes" id="UP000324233"/>
    </source>
</evidence>
<dbReference type="InterPro" id="IPR001610">
    <property type="entry name" value="PAC"/>
</dbReference>
<dbReference type="PROSITE" id="PS50113">
    <property type="entry name" value="PAC"/>
    <property type="match status" value="3"/>
</dbReference>
<protein>
    <submittedName>
        <fullName evidence="15">Oxygen sensor histidine kinase NreB</fullName>
        <ecNumber evidence="15">2.7.13.3</ecNumber>
    </submittedName>
</protein>
<keyword evidence="4 15" id="KW-0808">Transferase</keyword>
<keyword evidence="3" id="KW-0997">Cell inner membrane</keyword>
<dbReference type="PROSITE" id="PS50112">
    <property type="entry name" value="PAS"/>
    <property type="match status" value="2"/>
</dbReference>
<name>A0A5B9WFP5_9BACT</name>